<dbReference type="Proteomes" id="UP001066276">
    <property type="component" value="Chromosome 5"/>
</dbReference>
<protein>
    <submittedName>
        <fullName evidence="1">Uncharacterized protein</fullName>
    </submittedName>
</protein>
<keyword evidence="2" id="KW-1185">Reference proteome</keyword>
<dbReference type="EMBL" id="JANPWB010000009">
    <property type="protein sequence ID" value="KAJ1147886.1"/>
    <property type="molecule type" value="Genomic_DNA"/>
</dbReference>
<dbReference type="AlphaFoldDB" id="A0AAV7R5S0"/>
<evidence type="ECO:0000313" key="1">
    <source>
        <dbReference type="EMBL" id="KAJ1147886.1"/>
    </source>
</evidence>
<evidence type="ECO:0000313" key="2">
    <source>
        <dbReference type="Proteomes" id="UP001066276"/>
    </source>
</evidence>
<accession>A0AAV7R5S0</accession>
<proteinExistence type="predicted"/>
<sequence length="293" mass="31231">MADPLDKGLLASPSSTFTTIALNQSRARAPGRHLLEPARDPPLCCPGWRGPIPRGPAHQPHARPLLSDRSLAAPLSGRICRGRALPCLRPPLYDRAAAVTAPLSTPSSSRRRTIAAQCPFRLRLHTRNRQGERSRTLAIPPLCRLAAGTRDAACEEARALRAERGVLNAAAAGRETPDADQERVATASYKLKEGASRASRLPRVLGARRCVTARIVTPLPVSRRAPADNGLSCLTMNRQCACAARGPLGGHVCCEEAALSPLHPVSLGAAPGVRRWGRARARIRGLSAFKGPS</sequence>
<organism evidence="1 2">
    <name type="scientific">Pleurodeles waltl</name>
    <name type="common">Iberian ribbed newt</name>
    <dbReference type="NCBI Taxonomy" id="8319"/>
    <lineage>
        <taxon>Eukaryota</taxon>
        <taxon>Metazoa</taxon>
        <taxon>Chordata</taxon>
        <taxon>Craniata</taxon>
        <taxon>Vertebrata</taxon>
        <taxon>Euteleostomi</taxon>
        <taxon>Amphibia</taxon>
        <taxon>Batrachia</taxon>
        <taxon>Caudata</taxon>
        <taxon>Salamandroidea</taxon>
        <taxon>Salamandridae</taxon>
        <taxon>Pleurodelinae</taxon>
        <taxon>Pleurodeles</taxon>
    </lineage>
</organism>
<name>A0AAV7R5S0_PLEWA</name>
<gene>
    <name evidence="1" type="ORF">NDU88_000727</name>
</gene>
<reference evidence="1" key="1">
    <citation type="journal article" date="2022" name="bioRxiv">
        <title>Sequencing and chromosome-scale assembly of the giantPleurodeles waltlgenome.</title>
        <authorList>
            <person name="Brown T."/>
            <person name="Elewa A."/>
            <person name="Iarovenko S."/>
            <person name="Subramanian E."/>
            <person name="Araus A.J."/>
            <person name="Petzold A."/>
            <person name="Susuki M."/>
            <person name="Suzuki K.-i.T."/>
            <person name="Hayashi T."/>
            <person name="Toyoda A."/>
            <person name="Oliveira C."/>
            <person name="Osipova E."/>
            <person name="Leigh N.D."/>
            <person name="Simon A."/>
            <person name="Yun M.H."/>
        </authorList>
    </citation>
    <scope>NUCLEOTIDE SEQUENCE</scope>
    <source>
        <strain evidence="1">20211129_DDA</strain>
        <tissue evidence="1">Liver</tissue>
    </source>
</reference>
<comment type="caution">
    <text evidence="1">The sequence shown here is derived from an EMBL/GenBank/DDBJ whole genome shotgun (WGS) entry which is preliminary data.</text>
</comment>